<evidence type="ECO:0000313" key="5">
    <source>
        <dbReference type="EMBL" id="MDQ0269898.1"/>
    </source>
</evidence>
<dbReference type="EMBL" id="JAUSUB010000006">
    <property type="protein sequence ID" value="MDQ0269898.1"/>
    <property type="molecule type" value="Genomic_DNA"/>
</dbReference>
<organism evidence="5 6">
    <name type="scientific">Cytobacillus purgationiresistens</name>
    <dbReference type="NCBI Taxonomy" id="863449"/>
    <lineage>
        <taxon>Bacteria</taxon>
        <taxon>Bacillati</taxon>
        <taxon>Bacillota</taxon>
        <taxon>Bacilli</taxon>
        <taxon>Bacillales</taxon>
        <taxon>Bacillaceae</taxon>
        <taxon>Cytobacillus</taxon>
    </lineage>
</organism>
<keyword evidence="1" id="KW-0597">Phosphoprotein</keyword>
<dbReference type="Proteomes" id="UP001238088">
    <property type="component" value="Unassembled WGS sequence"/>
</dbReference>
<name>A0ABU0AHJ1_9BACI</name>
<keyword evidence="3" id="KW-0418">Kinase</keyword>
<dbReference type="GO" id="GO:0016740">
    <property type="term" value="F:transferase activity"/>
    <property type="evidence" value="ECO:0007669"/>
    <property type="project" value="UniProtKB-KW"/>
</dbReference>
<dbReference type="InterPro" id="IPR039506">
    <property type="entry name" value="SPOB_a"/>
</dbReference>
<keyword evidence="6" id="KW-1185">Reference proteome</keyword>
<gene>
    <name evidence="5" type="ORF">J2S17_001770</name>
</gene>
<keyword evidence="2 5" id="KW-0808">Transferase</keyword>
<dbReference type="InterPro" id="IPR016122">
    <property type="entry name" value="SpoOB_C"/>
</dbReference>
<dbReference type="SMART" id="SM01317">
    <property type="entry name" value="SPOB_ab"/>
    <property type="match status" value="1"/>
</dbReference>
<dbReference type="Pfam" id="PF14682">
    <property type="entry name" value="SPOB_ab"/>
    <property type="match status" value="1"/>
</dbReference>
<evidence type="ECO:0000259" key="4">
    <source>
        <dbReference type="SMART" id="SM01317"/>
    </source>
</evidence>
<sequence>MEKDWDIIEVLRHARHDWLNKIQLIKGNLALNKVDRAKEIIDEIVVEAQQEAKLSNLHLPEFASLLFTYNWENHMFQLEYDVLEGYKCDRLDDSRLAEWTKSFFSLLNRAIQPFNDNHLSVSIEPQKQGVRFFFDFSGIIIHKKDVESFFEDFPSDLVLSLQSFTTQELSFDVLMRYGEENTEE</sequence>
<proteinExistence type="predicted"/>
<protein>
    <submittedName>
        <fullName evidence="5">Stage 0 sporulation protein B (Sporulation initiation phosphotransferase)</fullName>
        <ecNumber evidence="5">2.7.-.-</ecNumber>
    </submittedName>
</protein>
<comment type="caution">
    <text evidence="5">The sequence shown here is derived from an EMBL/GenBank/DDBJ whole genome shotgun (WGS) entry which is preliminary data.</text>
</comment>
<dbReference type="InterPro" id="IPR037100">
    <property type="entry name" value="Spo0B_C_sf"/>
</dbReference>
<evidence type="ECO:0000256" key="3">
    <source>
        <dbReference type="ARBA" id="ARBA00022777"/>
    </source>
</evidence>
<accession>A0ABU0AHJ1</accession>
<evidence type="ECO:0000256" key="2">
    <source>
        <dbReference type="ARBA" id="ARBA00022679"/>
    </source>
</evidence>
<dbReference type="Gene3D" id="3.30.565.30">
    <property type="entry name" value="Sporulation initiation phosphotransferase B (SpoOB), C-terminal domain"/>
    <property type="match status" value="1"/>
</dbReference>
<dbReference type="SUPFAM" id="SSF55890">
    <property type="entry name" value="Sporulation response regulatory protein Spo0B"/>
    <property type="match status" value="1"/>
</dbReference>
<reference evidence="5 6" key="1">
    <citation type="submission" date="2023-07" db="EMBL/GenBank/DDBJ databases">
        <title>Genomic Encyclopedia of Type Strains, Phase IV (KMG-IV): sequencing the most valuable type-strain genomes for metagenomic binning, comparative biology and taxonomic classification.</title>
        <authorList>
            <person name="Goeker M."/>
        </authorList>
    </citation>
    <scope>NUCLEOTIDE SEQUENCE [LARGE SCALE GENOMIC DNA]</scope>
    <source>
        <strain evidence="5 6">DSM 23494</strain>
    </source>
</reference>
<dbReference type="EC" id="2.7.-.-" evidence="5"/>
<dbReference type="Gene3D" id="1.10.287.130">
    <property type="match status" value="1"/>
</dbReference>
<dbReference type="Pfam" id="PF14689">
    <property type="entry name" value="SPOB_a"/>
    <property type="match status" value="1"/>
</dbReference>
<evidence type="ECO:0000313" key="6">
    <source>
        <dbReference type="Proteomes" id="UP001238088"/>
    </source>
</evidence>
<evidence type="ECO:0000256" key="1">
    <source>
        <dbReference type="ARBA" id="ARBA00022553"/>
    </source>
</evidence>
<dbReference type="RefSeq" id="WP_307473848.1">
    <property type="nucleotide sequence ID" value="NZ_JAUSUB010000006.1"/>
</dbReference>
<dbReference type="InterPro" id="IPR016120">
    <property type="entry name" value="Sig_transdc_His_kin_SpoOB"/>
</dbReference>
<feature type="domain" description="Sporulation initiation phosphotransferase B C-terminal" evidence="4">
    <location>
        <begin position="59"/>
        <end position="171"/>
    </location>
</feature>